<comment type="caution">
    <text evidence="2">The sequence shown here is derived from an EMBL/GenBank/DDBJ whole genome shotgun (WGS) entry which is preliminary data.</text>
</comment>
<name>A0ABT3H0N0_9RHOB</name>
<organism evidence="2 3">
    <name type="scientific">Pararhodobacter zhoushanensis</name>
    <dbReference type="NCBI Taxonomy" id="2479545"/>
    <lineage>
        <taxon>Bacteria</taxon>
        <taxon>Pseudomonadati</taxon>
        <taxon>Pseudomonadota</taxon>
        <taxon>Alphaproteobacteria</taxon>
        <taxon>Rhodobacterales</taxon>
        <taxon>Paracoccaceae</taxon>
        <taxon>Pararhodobacter</taxon>
    </lineage>
</organism>
<feature type="region of interest" description="Disordered" evidence="1">
    <location>
        <begin position="1"/>
        <end position="22"/>
    </location>
</feature>
<protein>
    <submittedName>
        <fullName evidence="2">D-galactarate dehydratase</fullName>
    </submittedName>
</protein>
<evidence type="ECO:0000313" key="2">
    <source>
        <dbReference type="EMBL" id="MCW1933368.1"/>
    </source>
</evidence>
<proteinExistence type="predicted"/>
<evidence type="ECO:0000256" key="1">
    <source>
        <dbReference type="SAM" id="MobiDB-lite"/>
    </source>
</evidence>
<accession>A0ABT3H0N0</accession>
<reference evidence="2 3" key="1">
    <citation type="submission" date="2022-10" db="EMBL/GenBank/DDBJ databases">
        <title>Pararhodobacter sp. nov., isolated from marine algae.</title>
        <authorList>
            <person name="Choi B.J."/>
            <person name="Kim J.M."/>
            <person name="Lee J.K."/>
            <person name="Choi D.G."/>
            <person name="Jeon C.O."/>
        </authorList>
    </citation>
    <scope>NUCLEOTIDE SEQUENCE [LARGE SCALE GENOMIC DNA]</scope>
    <source>
        <strain evidence="2 3">ZQ420</strain>
    </source>
</reference>
<dbReference type="Proteomes" id="UP001208938">
    <property type="component" value="Unassembled WGS sequence"/>
</dbReference>
<keyword evidence="3" id="KW-1185">Reference proteome</keyword>
<dbReference type="EMBL" id="JAPDFL010000001">
    <property type="protein sequence ID" value="MCW1933368.1"/>
    <property type="molecule type" value="Genomic_DNA"/>
</dbReference>
<gene>
    <name evidence="2" type="ORF">OKW52_14145</name>
</gene>
<evidence type="ECO:0000313" key="3">
    <source>
        <dbReference type="Proteomes" id="UP001208938"/>
    </source>
</evidence>
<dbReference type="RefSeq" id="WP_264506292.1">
    <property type="nucleotide sequence ID" value="NZ_JAPDFL010000001.1"/>
</dbReference>
<sequence length="120" mass="11943">MPDVMVTEAPGDEVLRPQMRPGAGMTDATVVEAPAPAADGFLGETLAGLGVAGGQGLWVQTGLVASARAGRVVATSGATAEVELRPSGAAASSGSQISLQAMQRLGLPLGTLATLRVYVN</sequence>